<dbReference type="OrthoDB" id="5363296at2"/>
<gene>
    <name evidence="3" type="ORF">EYR15_08840</name>
</gene>
<feature type="domain" description="Sulfatase N-terminal" evidence="2">
    <location>
        <begin position="268"/>
        <end position="444"/>
    </location>
</feature>
<keyword evidence="4" id="KW-1185">Reference proteome</keyword>
<keyword evidence="1" id="KW-1133">Transmembrane helix</keyword>
<dbReference type="RefSeq" id="WP_131003108.1">
    <property type="nucleotide sequence ID" value="NZ_JBHSZR010000003.1"/>
</dbReference>
<dbReference type="Proteomes" id="UP000291613">
    <property type="component" value="Unassembled WGS sequence"/>
</dbReference>
<keyword evidence="1" id="KW-0472">Membrane</keyword>
<sequence length="488" mass="53278">MSALALSFVASFALSLVLERVPPGSGLVRMAGPALLARLALHLFLFAAFFALSWRPFHAGFVTVALAGLFAAGDATKRRILGEPLLFSDFALVRLAIRHPRLYYADRLKSPKVLAVLAAVVLATVAWFWIEPTILPPSAPWLLLAPPALAALLLVAARTAGASRVAQRIVGDHPLPEKDVERFGLGAAMLLHWLAWRRKERPSEAARVVMAQTPATPSAIRPAVVVAIQCESFVDLAARGLRGPALPLWTEMRESAAAWGKVRVPAAEGAYTMRSEFGFLTGLPNDALGLDGFDPYLTAEPYAEASIARRCVEGSRRTLFIHPYDRRFFERERVMMALGFERMIYGEAFEDAERLGPYVSDAALADVIVAEIEAAREPLFIFAVSIENHGPWGPGRIAGVDEPAAQYALHLESADRMVGRVAEALRRKPGGGVLCAYGDHAPARTLHPELPDRDCADYVLWDSRGEQTRTSARDLPIDALGRLLRSRI</sequence>
<dbReference type="InterPro" id="IPR017850">
    <property type="entry name" value="Alkaline_phosphatase_core_sf"/>
</dbReference>
<dbReference type="CDD" id="cd16015">
    <property type="entry name" value="LTA_synthase"/>
    <property type="match status" value="1"/>
</dbReference>
<accession>A0A4Q9GME6</accession>
<feature type="transmembrane region" description="Helical" evidence="1">
    <location>
        <begin position="113"/>
        <end position="130"/>
    </location>
</feature>
<dbReference type="AlphaFoldDB" id="A0A4Q9GME6"/>
<reference evidence="3 4" key="1">
    <citation type="submission" date="2019-02" db="EMBL/GenBank/DDBJ databases">
        <title>Hansschlegelia quercus sp. nov., a novel methylotrophic bacterium from buds of oak (Quercus robur L.).</title>
        <authorList>
            <person name="Agafonova N.V."/>
            <person name="Kaparullina E.N."/>
            <person name="Grouzdev D.S."/>
            <person name="Doronina N.V."/>
        </authorList>
    </citation>
    <scope>NUCLEOTIDE SEQUENCE [LARGE SCALE GENOMIC DNA]</scope>
    <source>
        <strain evidence="3 4">Dub</strain>
    </source>
</reference>
<dbReference type="Gene3D" id="3.40.720.10">
    <property type="entry name" value="Alkaline Phosphatase, subunit A"/>
    <property type="match status" value="1"/>
</dbReference>
<dbReference type="EMBL" id="SIUB01000003">
    <property type="protein sequence ID" value="TBN53884.1"/>
    <property type="molecule type" value="Genomic_DNA"/>
</dbReference>
<feature type="transmembrane region" description="Helical" evidence="1">
    <location>
        <begin position="142"/>
        <end position="160"/>
    </location>
</feature>
<protein>
    <submittedName>
        <fullName evidence="3">LTA synthase family protein</fullName>
    </submittedName>
</protein>
<evidence type="ECO:0000256" key="1">
    <source>
        <dbReference type="SAM" id="Phobius"/>
    </source>
</evidence>
<dbReference type="SUPFAM" id="SSF53649">
    <property type="entry name" value="Alkaline phosphatase-like"/>
    <property type="match status" value="1"/>
</dbReference>
<evidence type="ECO:0000259" key="2">
    <source>
        <dbReference type="Pfam" id="PF00884"/>
    </source>
</evidence>
<keyword evidence="1" id="KW-0812">Transmembrane</keyword>
<proteinExistence type="predicted"/>
<evidence type="ECO:0000313" key="4">
    <source>
        <dbReference type="Proteomes" id="UP000291613"/>
    </source>
</evidence>
<dbReference type="Pfam" id="PF00884">
    <property type="entry name" value="Sulfatase"/>
    <property type="match status" value="1"/>
</dbReference>
<evidence type="ECO:0000313" key="3">
    <source>
        <dbReference type="EMBL" id="TBN53884.1"/>
    </source>
</evidence>
<name>A0A4Q9GME6_9HYPH</name>
<dbReference type="InterPro" id="IPR000917">
    <property type="entry name" value="Sulfatase_N"/>
</dbReference>
<organism evidence="3 4">
    <name type="scientific">Hansschlegelia quercus</name>
    <dbReference type="NCBI Taxonomy" id="2528245"/>
    <lineage>
        <taxon>Bacteria</taxon>
        <taxon>Pseudomonadati</taxon>
        <taxon>Pseudomonadota</taxon>
        <taxon>Alphaproteobacteria</taxon>
        <taxon>Hyphomicrobiales</taxon>
        <taxon>Methylopilaceae</taxon>
        <taxon>Hansschlegelia</taxon>
    </lineage>
</organism>
<comment type="caution">
    <text evidence="3">The sequence shown here is derived from an EMBL/GenBank/DDBJ whole genome shotgun (WGS) entry which is preliminary data.</text>
</comment>